<evidence type="ECO:0000313" key="1">
    <source>
        <dbReference type="EMBL" id="EFX83200.1"/>
    </source>
</evidence>
<evidence type="ECO:0000313" key="2">
    <source>
        <dbReference type="Proteomes" id="UP000000305"/>
    </source>
</evidence>
<reference evidence="1 2" key="1">
    <citation type="journal article" date="2011" name="Science">
        <title>The ecoresponsive genome of Daphnia pulex.</title>
        <authorList>
            <person name="Colbourne J.K."/>
            <person name="Pfrender M.E."/>
            <person name="Gilbert D."/>
            <person name="Thomas W.K."/>
            <person name="Tucker A."/>
            <person name="Oakley T.H."/>
            <person name="Tokishita S."/>
            <person name="Aerts A."/>
            <person name="Arnold G.J."/>
            <person name="Basu M.K."/>
            <person name="Bauer D.J."/>
            <person name="Caceres C.E."/>
            <person name="Carmel L."/>
            <person name="Casola C."/>
            <person name="Choi J.H."/>
            <person name="Detter J.C."/>
            <person name="Dong Q."/>
            <person name="Dusheyko S."/>
            <person name="Eads B.D."/>
            <person name="Frohlich T."/>
            <person name="Geiler-Samerotte K.A."/>
            <person name="Gerlach D."/>
            <person name="Hatcher P."/>
            <person name="Jogdeo S."/>
            <person name="Krijgsveld J."/>
            <person name="Kriventseva E.V."/>
            <person name="Kultz D."/>
            <person name="Laforsch C."/>
            <person name="Lindquist E."/>
            <person name="Lopez J."/>
            <person name="Manak J.R."/>
            <person name="Muller J."/>
            <person name="Pangilinan J."/>
            <person name="Patwardhan R.P."/>
            <person name="Pitluck S."/>
            <person name="Pritham E.J."/>
            <person name="Rechtsteiner A."/>
            <person name="Rho M."/>
            <person name="Rogozin I.B."/>
            <person name="Sakarya O."/>
            <person name="Salamov A."/>
            <person name="Schaack S."/>
            <person name="Shapiro H."/>
            <person name="Shiga Y."/>
            <person name="Skalitzky C."/>
            <person name="Smith Z."/>
            <person name="Souvorov A."/>
            <person name="Sung W."/>
            <person name="Tang Z."/>
            <person name="Tsuchiya D."/>
            <person name="Tu H."/>
            <person name="Vos H."/>
            <person name="Wang M."/>
            <person name="Wolf Y.I."/>
            <person name="Yamagata H."/>
            <person name="Yamada T."/>
            <person name="Ye Y."/>
            <person name="Shaw J.R."/>
            <person name="Andrews J."/>
            <person name="Crease T.J."/>
            <person name="Tang H."/>
            <person name="Lucas S.M."/>
            <person name="Robertson H.M."/>
            <person name="Bork P."/>
            <person name="Koonin E.V."/>
            <person name="Zdobnov E.M."/>
            <person name="Grigoriev I.V."/>
            <person name="Lynch M."/>
            <person name="Boore J.L."/>
        </authorList>
    </citation>
    <scope>NUCLEOTIDE SEQUENCE [LARGE SCALE GENOMIC DNA]</scope>
</reference>
<keyword evidence="2" id="KW-1185">Reference proteome</keyword>
<sequence length="64" mass="7371">MCLQDSGTVATPEGYHEKNFISLWTIGGRKLIDPQTYISCIEALKPDMFQAIVDQWRYNSKQFS</sequence>
<dbReference type="Proteomes" id="UP000000305">
    <property type="component" value="Unassembled WGS sequence"/>
</dbReference>
<name>E9GC54_DAPPU</name>
<dbReference type="AlphaFoldDB" id="E9GC54"/>
<gene>
    <name evidence="1" type="ORF">DAPPUDRAFT_315961</name>
</gene>
<dbReference type="KEGG" id="dpx:DAPPUDRAFT_315961"/>
<dbReference type="EMBL" id="GL732538">
    <property type="protein sequence ID" value="EFX83200.1"/>
    <property type="molecule type" value="Genomic_DNA"/>
</dbReference>
<dbReference type="InParanoid" id="E9GC54"/>
<accession>E9GC54</accession>
<proteinExistence type="predicted"/>
<dbReference type="HOGENOM" id="CLU_2869822_0_0_1"/>
<protein>
    <submittedName>
        <fullName evidence="1">Uncharacterized protein</fullName>
    </submittedName>
</protein>
<dbReference type="OrthoDB" id="27601at2759"/>
<organism evidence="1 2">
    <name type="scientific">Daphnia pulex</name>
    <name type="common">Water flea</name>
    <dbReference type="NCBI Taxonomy" id="6669"/>
    <lineage>
        <taxon>Eukaryota</taxon>
        <taxon>Metazoa</taxon>
        <taxon>Ecdysozoa</taxon>
        <taxon>Arthropoda</taxon>
        <taxon>Crustacea</taxon>
        <taxon>Branchiopoda</taxon>
        <taxon>Diplostraca</taxon>
        <taxon>Cladocera</taxon>
        <taxon>Anomopoda</taxon>
        <taxon>Daphniidae</taxon>
        <taxon>Daphnia</taxon>
    </lineage>
</organism>